<name>E6QM17_9ZZZZ</name>
<feature type="transmembrane region" description="Helical" evidence="1">
    <location>
        <begin position="43"/>
        <end position="64"/>
    </location>
</feature>
<gene>
    <name evidence="2" type="ORF">CARN6_1740</name>
</gene>
<sequence>MHPVVPEVSPKSGHDVNGKNFFRLWREEIIAAFRSLWKHRLTVILLVASLSPFPMVIWIALALLPFSREGALVVLVLLSFLYAILWGAGVNAWQRQKNPRW</sequence>
<keyword evidence="1" id="KW-0472">Membrane</keyword>
<evidence type="ECO:0000256" key="1">
    <source>
        <dbReference type="SAM" id="Phobius"/>
    </source>
</evidence>
<protein>
    <submittedName>
        <fullName evidence="2">Uncharacterized protein</fullName>
    </submittedName>
</protein>
<accession>E6QM17</accession>
<evidence type="ECO:0000313" key="2">
    <source>
        <dbReference type="EMBL" id="CBI08288.1"/>
    </source>
</evidence>
<keyword evidence="1" id="KW-0812">Transmembrane</keyword>
<keyword evidence="1" id="KW-1133">Transmembrane helix</keyword>
<reference evidence="2" key="1">
    <citation type="submission" date="2009-10" db="EMBL/GenBank/DDBJ databases">
        <title>Diversity of trophic interactions inside an arsenic-rich microbial ecosystem.</title>
        <authorList>
            <person name="Bertin P.N."/>
            <person name="Heinrich-Salmeron A."/>
            <person name="Pelletier E."/>
            <person name="Goulhen-Chollet F."/>
            <person name="Arsene-Ploetze F."/>
            <person name="Gallien S."/>
            <person name="Calteau A."/>
            <person name="Vallenet D."/>
            <person name="Casiot C."/>
            <person name="Chane-Woon-Ming B."/>
            <person name="Giloteaux L."/>
            <person name="Barakat M."/>
            <person name="Bonnefoy V."/>
            <person name="Bruneel O."/>
            <person name="Chandler M."/>
            <person name="Cleiss J."/>
            <person name="Duran R."/>
            <person name="Elbaz-Poulichet F."/>
            <person name="Fonknechten N."/>
            <person name="Lauga B."/>
            <person name="Mornico D."/>
            <person name="Ortet P."/>
            <person name="Schaeffer C."/>
            <person name="Siguier P."/>
            <person name="Alexander Thil Smith A."/>
            <person name="Van Dorsselaer A."/>
            <person name="Weissenbach J."/>
            <person name="Medigue C."/>
            <person name="Le Paslier D."/>
        </authorList>
    </citation>
    <scope>NUCLEOTIDE SEQUENCE</scope>
</reference>
<comment type="caution">
    <text evidence="2">The sequence shown here is derived from an EMBL/GenBank/DDBJ whole genome shotgun (WGS) entry which is preliminary data.</text>
</comment>
<feature type="transmembrane region" description="Helical" evidence="1">
    <location>
        <begin position="70"/>
        <end position="93"/>
    </location>
</feature>
<proteinExistence type="predicted"/>
<dbReference type="AlphaFoldDB" id="E6QM17"/>
<dbReference type="EMBL" id="CABQ01000201">
    <property type="protein sequence ID" value="CBI08288.1"/>
    <property type="molecule type" value="Genomic_DNA"/>
</dbReference>
<organism evidence="2">
    <name type="scientific">mine drainage metagenome</name>
    <dbReference type="NCBI Taxonomy" id="410659"/>
    <lineage>
        <taxon>unclassified sequences</taxon>
        <taxon>metagenomes</taxon>
        <taxon>ecological metagenomes</taxon>
    </lineage>
</organism>